<feature type="domain" description="Methyl-accepting transducer" evidence="13">
    <location>
        <begin position="268"/>
        <end position="504"/>
    </location>
</feature>
<dbReference type="InterPro" id="IPR004090">
    <property type="entry name" value="Chemotax_Me-accpt_rcpt"/>
</dbReference>
<dbReference type="EMBL" id="UAUF01000013">
    <property type="protein sequence ID" value="SPZ09854.1"/>
    <property type="molecule type" value="Genomic_DNA"/>
</dbReference>
<keyword evidence="7 12" id="KW-0472">Membrane</keyword>
<evidence type="ECO:0000256" key="9">
    <source>
        <dbReference type="ARBA" id="ARBA00029447"/>
    </source>
</evidence>
<dbReference type="PANTHER" id="PTHR32089:SF120">
    <property type="entry name" value="METHYL-ACCEPTING CHEMOTAXIS PROTEIN TLPQ"/>
    <property type="match status" value="1"/>
</dbReference>
<reference evidence="16 17" key="1">
    <citation type="submission" date="2018-06" db="EMBL/GenBank/DDBJ databases">
        <authorList>
            <consortium name="Pathogen Informatics"/>
            <person name="Doyle S."/>
        </authorList>
    </citation>
    <scope>NUCLEOTIDE SEQUENCE [LARGE SCALE GENOMIC DNA]</scope>
    <source>
        <strain evidence="16 17">NCTC11842</strain>
    </source>
</reference>
<dbReference type="Pfam" id="PF00015">
    <property type="entry name" value="MCPsignal"/>
    <property type="match status" value="1"/>
</dbReference>
<accession>A0A2X2CRN2</accession>
<dbReference type="PRINTS" id="PR00260">
    <property type="entry name" value="CHEMTRNSDUCR"/>
</dbReference>
<dbReference type="GO" id="GO:0004888">
    <property type="term" value="F:transmembrane signaling receptor activity"/>
    <property type="evidence" value="ECO:0007669"/>
    <property type="project" value="InterPro"/>
</dbReference>
<evidence type="ECO:0000256" key="7">
    <source>
        <dbReference type="ARBA" id="ARBA00023136"/>
    </source>
</evidence>
<dbReference type="SMART" id="SM00304">
    <property type="entry name" value="HAMP"/>
    <property type="match status" value="1"/>
</dbReference>
<comment type="subcellular location">
    <subcellularLocation>
        <location evidence="1">Cell membrane</location>
        <topology evidence="1">Multi-pass membrane protein</topology>
    </subcellularLocation>
</comment>
<feature type="coiled-coil region" evidence="11">
    <location>
        <begin position="265"/>
        <end position="292"/>
    </location>
</feature>
<evidence type="ECO:0000256" key="4">
    <source>
        <dbReference type="ARBA" id="ARBA00022500"/>
    </source>
</evidence>
<evidence type="ECO:0000256" key="11">
    <source>
        <dbReference type="SAM" id="Coils"/>
    </source>
</evidence>
<dbReference type="Gene3D" id="1.10.287.950">
    <property type="entry name" value="Methyl-accepting chemotaxis protein"/>
    <property type="match status" value="1"/>
</dbReference>
<feature type="domain" description="HAMP" evidence="14">
    <location>
        <begin position="211"/>
        <end position="263"/>
    </location>
</feature>
<dbReference type="GO" id="GO:0005886">
    <property type="term" value="C:plasma membrane"/>
    <property type="evidence" value="ECO:0007669"/>
    <property type="project" value="UniProtKB-SubCell"/>
</dbReference>
<evidence type="ECO:0000256" key="1">
    <source>
        <dbReference type="ARBA" id="ARBA00004651"/>
    </source>
</evidence>
<evidence type="ECO:0000256" key="10">
    <source>
        <dbReference type="PROSITE-ProRule" id="PRU00284"/>
    </source>
</evidence>
<dbReference type="Pfam" id="PF00672">
    <property type="entry name" value="HAMP"/>
    <property type="match status" value="1"/>
</dbReference>
<dbReference type="Proteomes" id="UP000250443">
    <property type="component" value="Unassembled WGS sequence"/>
</dbReference>
<dbReference type="EMBL" id="JADMCD010000001">
    <property type="protein sequence ID" value="MBF8639208.1"/>
    <property type="molecule type" value="Genomic_DNA"/>
</dbReference>
<dbReference type="PROSITE" id="PS50885">
    <property type="entry name" value="HAMP"/>
    <property type="match status" value="1"/>
</dbReference>
<dbReference type="FunFam" id="1.10.287.950:FF:000001">
    <property type="entry name" value="Methyl-accepting chemotaxis sensory transducer"/>
    <property type="match status" value="1"/>
</dbReference>
<evidence type="ECO:0000313" key="17">
    <source>
        <dbReference type="Proteomes" id="UP000250443"/>
    </source>
</evidence>
<feature type="transmembrane region" description="Helical" evidence="12">
    <location>
        <begin position="187"/>
        <end position="209"/>
    </location>
</feature>
<evidence type="ECO:0000256" key="12">
    <source>
        <dbReference type="SAM" id="Phobius"/>
    </source>
</evidence>
<keyword evidence="3" id="KW-0488">Methylation</keyword>
<evidence type="ECO:0000256" key="5">
    <source>
        <dbReference type="ARBA" id="ARBA00022692"/>
    </source>
</evidence>
<evidence type="ECO:0000259" key="14">
    <source>
        <dbReference type="PROSITE" id="PS50885"/>
    </source>
</evidence>
<dbReference type="SMART" id="SM00283">
    <property type="entry name" value="MA"/>
    <property type="match status" value="1"/>
</dbReference>
<dbReference type="AlphaFoldDB" id="A0A2X2CRN2"/>
<dbReference type="PROSITE" id="PS50111">
    <property type="entry name" value="CHEMOTAXIS_TRANSDUC_2"/>
    <property type="match status" value="1"/>
</dbReference>
<dbReference type="GO" id="GO:0006935">
    <property type="term" value="P:chemotaxis"/>
    <property type="evidence" value="ECO:0007669"/>
    <property type="project" value="UniProtKB-KW"/>
</dbReference>
<protein>
    <submittedName>
        <fullName evidence="16">Methyl-accepting chemotaxis protein</fullName>
    </submittedName>
</protein>
<evidence type="ECO:0000259" key="13">
    <source>
        <dbReference type="PROSITE" id="PS50111"/>
    </source>
</evidence>
<keyword evidence="5 12" id="KW-0812">Transmembrane</keyword>
<dbReference type="Gene3D" id="1.10.8.500">
    <property type="entry name" value="HAMP domain in histidine kinase"/>
    <property type="match status" value="1"/>
</dbReference>
<name>A0A2X2CRN2_PSELU</name>
<keyword evidence="2" id="KW-1003">Cell membrane</keyword>
<keyword evidence="4" id="KW-0145">Chemotaxis</keyword>
<dbReference type="InterPro" id="IPR004089">
    <property type="entry name" value="MCPsignal_dom"/>
</dbReference>
<dbReference type="CDD" id="cd06225">
    <property type="entry name" value="HAMP"/>
    <property type="match status" value="1"/>
</dbReference>
<comment type="similarity">
    <text evidence="9">Belongs to the methyl-accepting chemotaxis (MCP) protein family.</text>
</comment>
<dbReference type="Proteomes" id="UP000626180">
    <property type="component" value="Unassembled WGS sequence"/>
</dbReference>
<proteinExistence type="inferred from homology"/>
<dbReference type="PANTHER" id="PTHR32089">
    <property type="entry name" value="METHYL-ACCEPTING CHEMOTAXIS PROTEIN MCPB"/>
    <property type="match status" value="1"/>
</dbReference>
<evidence type="ECO:0000313" key="16">
    <source>
        <dbReference type="EMBL" id="SPZ09854.1"/>
    </source>
</evidence>
<gene>
    <name evidence="16" type="primary">tar</name>
    <name evidence="15" type="ORF">IRZ65_00745</name>
    <name evidence="16" type="ORF">NCTC11842_03438</name>
</gene>
<keyword evidence="11" id="KW-0175">Coiled coil</keyword>
<keyword evidence="8 10" id="KW-0807">Transducer</keyword>
<dbReference type="InterPro" id="IPR003660">
    <property type="entry name" value="HAMP_dom"/>
</dbReference>
<evidence type="ECO:0000313" key="15">
    <source>
        <dbReference type="EMBL" id="MBF8639208.1"/>
    </source>
</evidence>
<evidence type="ECO:0000256" key="2">
    <source>
        <dbReference type="ARBA" id="ARBA00022475"/>
    </source>
</evidence>
<keyword evidence="6 12" id="KW-1133">Transmembrane helix</keyword>
<evidence type="ECO:0000313" key="18">
    <source>
        <dbReference type="Proteomes" id="UP000626180"/>
    </source>
</evidence>
<evidence type="ECO:0000256" key="6">
    <source>
        <dbReference type="ARBA" id="ARBA00022989"/>
    </source>
</evidence>
<dbReference type="CDD" id="cd11386">
    <property type="entry name" value="MCP_signal"/>
    <property type="match status" value="1"/>
</dbReference>
<dbReference type="SUPFAM" id="SSF58104">
    <property type="entry name" value="Methyl-accepting chemotaxis protein (MCP) signaling domain"/>
    <property type="match status" value="1"/>
</dbReference>
<evidence type="ECO:0000256" key="8">
    <source>
        <dbReference type="ARBA" id="ARBA00023224"/>
    </source>
</evidence>
<reference evidence="15 18" key="2">
    <citation type="submission" date="2020-10" db="EMBL/GenBank/DDBJ databases">
        <title>Genome sequences of Pseudomonas isolates.</title>
        <authorList>
            <person name="Wessels L."/>
            <person name="Reich F."/>
            <person name="Hammerl J."/>
        </authorList>
    </citation>
    <scope>NUCLEOTIDE SEQUENCE [LARGE SCALE GENOMIC DNA]</scope>
    <source>
        <strain evidence="15 18">20-MO00624-0</strain>
    </source>
</reference>
<dbReference type="GO" id="GO:0007165">
    <property type="term" value="P:signal transduction"/>
    <property type="evidence" value="ECO:0007669"/>
    <property type="project" value="UniProtKB-KW"/>
</dbReference>
<evidence type="ECO:0000256" key="3">
    <source>
        <dbReference type="ARBA" id="ARBA00022481"/>
    </source>
</evidence>
<sequence length="541" mass="58181">MLNRSLRAQVLALLCGSLLLLMAISIVSFKFLSGSVQRYQGLLANEIRNVLLIDEANLNFKTQVQEWKNALLRGKDDAKREKHWNAFQAEEQKVQALLSDLSKQPWSDSSIAQAIQSLETEHKTLGTAYRTGFERFRAAGFDPEAGDKAVEGIDRSATAQMADLVTKLHKHSDELSAQISAQADTTFLTGLIALIGGGIAILVISLWLVNRRLVVPISELIGHINQLSHGNFSVNIQSSRQDELGRLAGAASILRNFLSDTFTRLKQSTQDLDSANRDLNAIANQMAQGSNEQFSRTDQVATAMHEMSATAQEVARHASEASLAATETDQAVQRGSVVMQGTIKTIVDMSDEIAGTASVINQLEEDSVRIGKVMEVIHGIAEQTNLLALNAAIEAARAGEAGRGFAVVADEVRNLARRTADSTNEINQIIANVQTGTANAAKAIQNGQSISERSVTQVKEAGAILDTISVSVDAMRAKNIQIAAAAEEQTSVSEDIARNLTEITAIASANQAQVEKTQDAAVHLQNLSQGLAELTKRLGAA</sequence>
<organism evidence="16 17">
    <name type="scientific">Pseudomonas luteola</name>
    <dbReference type="NCBI Taxonomy" id="47886"/>
    <lineage>
        <taxon>Bacteria</taxon>
        <taxon>Pseudomonadati</taxon>
        <taxon>Pseudomonadota</taxon>
        <taxon>Gammaproteobacteria</taxon>
        <taxon>Pseudomonadales</taxon>
        <taxon>Pseudomonadaceae</taxon>
        <taxon>Pseudomonas</taxon>
    </lineage>
</organism>
<keyword evidence="18" id="KW-1185">Reference proteome</keyword>